<sequence length="1140" mass="127252">MVTVSVITLGGTTEEAVLITVPRDVPLGDVKKALADMFDRPEIASDGRFLKKMPNGATVNMHDNQKLGSRKELIYEGPALALAPEAVPLLTLEEFDGFDEKVEVQSPRSLRALELQGVVLDELYYAPPECFWEPGLDTMIVKLHHDFFEAWRQDTLDMCRLQRDRVMSEASLKLEQPERNSQALPTEKSCIPRFYNTESSPEERIYGTGGNWSGILEPHTYPLTMQFFEDLQYWMQPDKVFERTYQGQKKLMKQSHGAKPSPKGISIPERLDLDAPGIKVKDASKEVAKMVGELRRIPREAKRPQAVSLASNTLSVAVVQRRENAKARRAAVKDVMSHAESMASLAEGQREATDAQIKEVNLWRGHREACSQESRGSWKNEAQERNFANAYRRSEHWYKRREAVHESEMEAEEKRYEATIKIAQRDVAVAKRVGRIRDLTRIKFARQWLERRIRWAKQETITSKKNDTWKAATLQKQDDAQARIHDHNVRWAKFIEFKKEFLALRRTMCRMAADREFKRQHQRRKDIATHLTSFAEKAEAAQKSQAESQMEARILWESVVEVIHNGTNPNVDVLGIPELPGVCRMPCMESPCVRCDTRRGGFQFPFVGIWTKTAVLAQAGDTAQSLWERYHAGEETFELLALQRVASGVTRAQLIPSHAHGTLVRLALCRDGITMQEFFELWREWQRGSCTWVEPWTGCGGVVRANDDRRRAGDAVRRILGAVEAEVEWNADVEVISAPSAAPLTMSSESVLSGDVKGVVQGGYKARESAGTRSSPSTFSALAQLGLAVAAGAMASSKGRYALEAAGEASTWDPEQAVEVATMELEVRQHFGLADDSDLAYAFENYQDAMSAGGHALAAQWASARSKADEGLLAAGARAVEDSGAGSARDRVPRPTVKPMIQRRQGVTLSTNRYGPDAVVQRVESLAQCFEEMSVQRPAHKVTEARLEEWRKQLRRLSQQKVTQADSQTIINAIRTWKELAHYQEDGPRSGRGLGPGIIRPGWHRRPSEGPGISEVAQQSRTRKRQQAVVAEPGMIPFLEAGIITAAEHNNPEWMALLANWLCAVGCLRHRHITKSSPQRMSMGKTLHPHHNNALLTGAPGPLMMSAARGDCGGIGTNPDELIRVPPAPALLGSDPVKVA</sequence>
<keyword evidence="5" id="KW-1185">Reference proteome</keyword>
<dbReference type="Proteomes" id="UP001152797">
    <property type="component" value="Unassembled WGS sequence"/>
</dbReference>
<evidence type="ECO:0000256" key="1">
    <source>
        <dbReference type="SAM" id="MobiDB-lite"/>
    </source>
</evidence>
<evidence type="ECO:0000313" key="5">
    <source>
        <dbReference type="Proteomes" id="UP001152797"/>
    </source>
</evidence>
<comment type="caution">
    <text evidence="2">The sequence shown here is derived from an EMBL/GenBank/DDBJ whole genome shotgun (WGS) entry which is preliminary data.</text>
</comment>
<organism evidence="2">
    <name type="scientific">Cladocopium goreaui</name>
    <dbReference type="NCBI Taxonomy" id="2562237"/>
    <lineage>
        <taxon>Eukaryota</taxon>
        <taxon>Sar</taxon>
        <taxon>Alveolata</taxon>
        <taxon>Dinophyceae</taxon>
        <taxon>Suessiales</taxon>
        <taxon>Symbiodiniaceae</taxon>
        <taxon>Cladocopium</taxon>
    </lineage>
</organism>
<dbReference type="AlphaFoldDB" id="A0A9P1BVI2"/>
<gene>
    <name evidence="2" type="ORF">C1SCF055_LOCUS6807</name>
</gene>
<proteinExistence type="predicted"/>
<accession>A0A9P1BVI2</accession>
<name>A0A9P1BVI2_9DINO</name>
<feature type="region of interest" description="Disordered" evidence="1">
    <location>
        <begin position="987"/>
        <end position="1023"/>
    </location>
</feature>
<dbReference type="OrthoDB" id="445744at2759"/>
<dbReference type="EMBL" id="CAMXCT010000438">
    <property type="protein sequence ID" value="CAI3978806.1"/>
    <property type="molecule type" value="Genomic_DNA"/>
</dbReference>
<protein>
    <submittedName>
        <fullName evidence="4">Alanine transaminase</fullName>
    </submittedName>
</protein>
<dbReference type="EMBL" id="CAMXCT030000438">
    <property type="protein sequence ID" value="CAL4766118.1"/>
    <property type="molecule type" value="Genomic_DNA"/>
</dbReference>
<evidence type="ECO:0000313" key="3">
    <source>
        <dbReference type="EMBL" id="CAL1132181.1"/>
    </source>
</evidence>
<reference evidence="3" key="2">
    <citation type="submission" date="2024-04" db="EMBL/GenBank/DDBJ databases">
        <authorList>
            <person name="Chen Y."/>
            <person name="Shah S."/>
            <person name="Dougan E. K."/>
            <person name="Thang M."/>
            <person name="Chan C."/>
        </authorList>
    </citation>
    <scope>NUCLEOTIDE SEQUENCE [LARGE SCALE GENOMIC DNA]</scope>
</reference>
<reference evidence="2" key="1">
    <citation type="submission" date="2022-10" db="EMBL/GenBank/DDBJ databases">
        <authorList>
            <person name="Chen Y."/>
            <person name="Dougan E. K."/>
            <person name="Chan C."/>
            <person name="Rhodes N."/>
            <person name="Thang M."/>
        </authorList>
    </citation>
    <scope>NUCLEOTIDE SEQUENCE</scope>
</reference>
<evidence type="ECO:0000313" key="2">
    <source>
        <dbReference type="EMBL" id="CAI3978806.1"/>
    </source>
</evidence>
<evidence type="ECO:0000313" key="4">
    <source>
        <dbReference type="EMBL" id="CAL4766118.1"/>
    </source>
</evidence>
<dbReference type="EMBL" id="CAMXCT020000438">
    <property type="protein sequence ID" value="CAL1132181.1"/>
    <property type="molecule type" value="Genomic_DNA"/>
</dbReference>